<dbReference type="InterPro" id="IPR016185">
    <property type="entry name" value="PreATP-grasp_dom_sf"/>
</dbReference>
<dbReference type="FunFam" id="3.30.470.20:FF:000028">
    <property type="entry name" value="Methylcrotonoyl-CoA carboxylase subunit alpha, mitochondrial"/>
    <property type="match status" value="1"/>
</dbReference>
<dbReference type="PROSITE" id="PS50975">
    <property type="entry name" value="ATP_GRASP"/>
    <property type="match status" value="1"/>
</dbReference>
<dbReference type="PROSITE" id="PS00867">
    <property type="entry name" value="CPSASE_2"/>
    <property type="match status" value="1"/>
</dbReference>
<dbReference type="GO" id="GO:2001295">
    <property type="term" value="P:malonyl-CoA biosynthetic process"/>
    <property type="evidence" value="ECO:0007669"/>
    <property type="project" value="UniProtKB-UniPathway"/>
</dbReference>
<dbReference type="PANTHER" id="PTHR18866">
    <property type="entry name" value="CARBOXYLASE:PYRUVATE/ACETYL-COA/PROPIONYL-COA CARBOXYLASE"/>
    <property type="match status" value="1"/>
</dbReference>
<dbReference type="FunFam" id="3.40.50.20:FF:000010">
    <property type="entry name" value="Propionyl-CoA carboxylase subunit alpha"/>
    <property type="match status" value="1"/>
</dbReference>
<gene>
    <name evidence="10" type="primary">accC</name>
    <name evidence="10" type="ORF">ENP86_07785</name>
</gene>
<name>A0A7V0Z6F6_UNCW3</name>
<dbReference type="GO" id="GO:0004075">
    <property type="term" value="F:biotin carboxylase activity"/>
    <property type="evidence" value="ECO:0007669"/>
    <property type="project" value="UniProtKB-EC"/>
</dbReference>
<dbReference type="Pfam" id="PF00289">
    <property type="entry name" value="Biotin_carb_N"/>
    <property type="match status" value="1"/>
</dbReference>
<dbReference type="GO" id="GO:0046872">
    <property type="term" value="F:metal ion binding"/>
    <property type="evidence" value="ECO:0007669"/>
    <property type="project" value="UniProtKB-KW"/>
</dbReference>
<reference evidence="10" key="1">
    <citation type="journal article" date="2020" name="mSystems">
        <title>Genome- and Community-Level Interaction Insights into Carbon Utilization and Element Cycling Functions of Hydrothermarchaeota in Hydrothermal Sediment.</title>
        <authorList>
            <person name="Zhou Z."/>
            <person name="Liu Y."/>
            <person name="Xu W."/>
            <person name="Pan J."/>
            <person name="Luo Z.H."/>
            <person name="Li M."/>
        </authorList>
    </citation>
    <scope>NUCLEOTIDE SEQUENCE [LARGE SCALE GENOMIC DNA]</scope>
    <source>
        <strain evidence="10">SpSt-258</strain>
    </source>
</reference>
<dbReference type="PANTHER" id="PTHR18866:SF33">
    <property type="entry name" value="METHYLCROTONOYL-COA CARBOXYLASE SUBUNIT ALPHA, MITOCHONDRIAL-RELATED"/>
    <property type="match status" value="1"/>
</dbReference>
<dbReference type="InterPro" id="IPR011761">
    <property type="entry name" value="ATP-grasp"/>
</dbReference>
<dbReference type="SUPFAM" id="SSF56059">
    <property type="entry name" value="Glutathione synthetase ATP-binding domain-like"/>
    <property type="match status" value="1"/>
</dbReference>
<proteinExistence type="predicted"/>
<keyword evidence="1 10" id="KW-0436">Ligase</keyword>
<dbReference type="Pfam" id="PF02786">
    <property type="entry name" value="CPSase_L_D2"/>
    <property type="match status" value="1"/>
</dbReference>
<evidence type="ECO:0000256" key="4">
    <source>
        <dbReference type="ARBA" id="ARBA00022840"/>
    </source>
</evidence>
<dbReference type="InterPro" id="IPR050856">
    <property type="entry name" value="Biotin_carboxylase_complex"/>
</dbReference>
<dbReference type="UniPathway" id="UPA00655">
    <property type="reaction ID" value="UER00711"/>
</dbReference>
<accession>A0A7V0Z6F6</accession>
<dbReference type="GO" id="GO:0005524">
    <property type="term" value="F:ATP binding"/>
    <property type="evidence" value="ECO:0007669"/>
    <property type="project" value="UniProtKB-UniRule"/>
</dbReference>
<dbReference type="InterPro" id="IPR011764">
    <property type="entry name" value="Biotin_carboxylation_dom"/>
</dbReference>
<dbReference type="InterPro" id="IPR005481">
    <property type="entry name" value="BC-like_N"/>
</dbReference>
<sequence length="500" mass="55295">MFKKILVANRGEIAVRVLRTCKEMGIKSVTVYSDADRTALHTLYADEVYYLGPSPATESYLRIDKIIDIANKSGAEAIHPGYGFLAENTEFAKACEDSGIVFIGPNSWAIELLGDKIASKVTMTKAGVPVIPGSEGAIKDEAEALKVIEKIGLPVLIKAAGGGGGKGMRVVRDKKELSTAIKQATGEAQSAFGNPTIFIEKFLEQPRHIEFQVLADNYGNVVHLCERECSIQRRHQKLIEESPSAIMTPELREKMGESAIKAVKASGYNNAGTVEFMVDRDRNFYFLEMNTRLQVEHPVTELVTGIDIVKEQFKIAAGERLSLRQEEIKINGSAIECRISAEDPENNFAPSTGKIIELIEPGGPGVRVESGIYEGFEVPIYYDPLIAKLLVWAPARREAIERMKRALKEYTIRGIKTSIPFHLLVMENPQFIAGDYDTTFIDRILGKIEYKKENHEIAAVAAVVTKLLQEQRATISQAKSTSAGISSWKLSARQSMLRKM</sequence>
<dbReference type="SMART" id="SM01209">
    <property type="entry name" value="GARS_A"/>
    <property type="match status" value="1"/>
</dbReference>
<dbReference type="Gene3D" id="3.30.470.20">
    <property type="entry name" value="ATP-grasp fold, B domain"/>
    <property type="match status" value="1"/>
</dbReference>
<keyword evidence="5" id="KW-0460">Magnesium</keyword>
<evidence type="ECO:0000256" key="1">
    <source>
        <dbReference type="ARBA" id="ARBA00022598"/>
    </source>
</evidence>
<evidence type="ECO:0000313" key="10">
    <source>
        <dbReference type="EMBL" id="HDY59435.1"/>
    </source>
</evidence>
<dbReference type="SUPFAM" id="SSF51246">
    <property type="entry name" value="Rudiment single hybrid motif"/>
    <property type="match status" value="1"/>
</dbReference>
<dbReference type="InterPro" id="IPR004549">
    <property type="entry name" value="Acetyl_CoA_COase_biotin_COase"/>
</dbReference>
<feature type="domain" description="Biotin carboxylation" evidence="9">
    <location>
        <begin position="1"/>
        <end position="446"/>
    </location>
</feature>
<keyword evidence="6" id="KW-0092">Biotin</keyword>
<dbReference type="SMART" id="SM00878">
    <property type="entry name" value="Biotin_carb_C"/>
    <property type="match status" value="1"/>
</dbReference>
<dbReference type="AlphaFoldDB" id="A0A7V0Z6F6"/>
<dbReference type="InterPro" id="IPR011054">
    <property type="entry name" value="Rudment_hybrid_motif"/>
</dbReference>
<dbReference type="SUPFAM" id="SSF52440">
    <property type="entry name" value="PreATP-grasp domain"/>
    <property type="match status" value="1"/>
</dbReference>
<evidence type="ECO:0000256" key="3">
    <source>
        <dbReference type="ARBA" id="ARBA00022741"/>
    </source>
</evidence>
<evidence type="ECO:0000256" key="6">
    <source>
        <dbReference type="ARBA" id="ARBA00023267"/>
    </source>
</evidence>
<keyword evidence="2" id="KW-0479">Metal-binding</keyword>
<dbReference type="NCBIfam" id="NF006367">
    <property type="entry name" value="PRK08591.1"/>
    <property type="match status" value="1"/>
</dbReference>
<dbReference type="EC" id="6.3.4.14" evidence="10"/>
<keyword evidence="3 7" id="KW-0547">Nucleotide-binding</keyword>
<evidence type="ECO:0000259" key="9">
    <source>
        <dbReference type="PROSITE" id="PS50979"/>
    </source>
</evidence>
<evidence type="ECO:0000256" key="5">
    <source>
        <dbReference type="ARBA" id="ARBA00022842"/>
    </source>
</evidence>
<keyword evidence="4 7" id="KW-0067">ATP-binding</keyword>
<evidence type="ECO:0000256" key="7">
    <source>
        <dbReference type="PROSITE-ProRule" id="PRU00409"/>
    </source>
</evidence>
<protein>
    <submittedName>
        <fullName evidence="10">Acetyl-CoA carboxylase biotin carboxylase subunit</fullName>
        <ecNumber evidence="10">6.3.4.14</ecNumber>
    </submittedName>
</protein>
<feature type="domain" description="ATP-grasp" evidence="8">
    <location>
        <begin position="120"/>
        <end position="317"/>
    </location>
</feature>
<organism evidence="10">
    <name type="scientific">candidate division WOR-3 bacterium</name>
    <dbReference type="NCBI Taxonomy" id="2052148"/>
    <lineage>
        <taxon>Bacteria</taxon>
        <taxon>Bacteria division WOR-3</taxon>
    </lineage>
</organism>
<dbReference type="InterPro" id="IPR005482">
    <property type="entry name" value="Biotin_COase_C"/>
</dbReference>
<dbReference type="FunFam" id="3.30.1490.20:FF:000018">
    <property type="entry name" value="Biotin carboxylase"/>
    <property type="match status" value="1"/>
</dbReference>
<dbReference type="PROSITE" id="PS50979">
    <property type="entry name" value="BC"/>
    <property type="match status" value="1"/>
</dbReference>
<dbReference type="EMBL" id="DSKY01000020">
    <property type="protein sequence ID" value="HDY59435.1"/>
    <property type="molecule type" value="Genomic_DNA"/>
</dbReference>
<dbReference type="InterPro" id="IPR005479">
    <property type="entry name" value="CPAse_ATP-bd"/>
</dbReference>
<evidence type="ECO:0000259" key="8">
    <source>
        <dbReference type="PROSITE" id="PS50975"/>
    </source>
</evidence>
<dbReference type="Pfam" id="PF02785">
    <property type="entry name" value="Biotin_carb_C"/>
    <property type="match status" value="1"/>
</dbReference>
<dbReference type="NCBIfam" id="TIGR00514">
    <property type="entry name" value="accC"/>
    <property type="match status" value="1"/>
</dbReference>
<evidence type="ECO:0000256" key="2">
    <source>
        <dbReference type="ARBA" id="ARBA00022723"/>
    </source>
</evidence>
<comment type="caution">
    <text evidence="10">The sequence shown here is derived from an EMBL/GenBank/DDBJ whole genome shotgun (WGS) entry which is preliminary data.</text>
</comment>